<accession>D7TME1</accession>
<protein>
    <submittedName>
        <fullName evidence="2">Uncharacterized protein</fullName>
    </submittedName>
</protein>
<gene>
    <name evidence="2" type="ordered locus">VIT_13s0019g03770</name>
</gene>
<dbReference type="Gene3D" id="2.40.40.20">
    <property type="match status" value="1"/>
</dbReference>
<dbReference type="SUPFAM" id="SSF64484">
    <property type="entry name" value="beta and beta-prime subunits of DNA dependent RNA-polymerase"/>
    <property type="match status" value="1"/>
</dbReference>
<dbReference type="STRING" id="29760.D7TME1"/>
<dbReference type="HOGENOM" id="CLU_2578732_0_0_1"/>
<dbReference type="AlphaFoldDB" id="D7TME1"/>
<dbReference type="OrthoDB" id="1862828at2759"/>
<keyword evidence="1" id="KW-1133">Transmembrane helix</keyword>
<evidence type="ECO:0000256" key="1">
    <source>
        <dbReference type="SAM" id="Phobius"/>
    </source>
</evidence>
<dbReference type="EMBL" id="FN595998">
    <property type="protein sequence ID" value="CBI31508.3"/>
    <property type="molecule type" value="Genomic_DNA"/>
</dbReference>
<evidence type="ECO:0000313" key="2">
    <source>
        <dbReference type="EMBL" id="CBI31508.3"/>
    </source>
</evidence>
<feature type="transmembrane region" description="Helical" evidence="1">
    <location>
        <begin position="9"/>
        <end position="31"/>
    </location>
</feature>
<keyword evidence="1" id="KW-0472">Membrane</keyword>
<dbReference type="Proteomes" id="UP000009183">
    <property type="component" value="Chromosome 13"/>
</dbReference>
<reference evidence="3" key="1">
    <citation type="journal article" date="2007" name="Nature">
        <title>The grapevine genome sequence suggests ancestral hexaploidization in major angiosperm phyla.</title>
        <authorList>
            <consortium name="The French-Italian Public Consortium for Grapevine Genome Characterization."/>
            <person name="Jaillon O."/>
            <person name="Aury J.-M."/>
            <person name="Noel B."/>
            <person name="Policriti A."/>
            <person name="Clepet C."/>
            <person name="Casagrande A."/>
            <person name="Choisne N."/>
            <person name="Aubourg S."/>
            <person name="Vitulo N."/>
            <person name="Jubin C."/>
            <person name="Vezzi A."/>
            <person name="Legeai F."/>
            <person name="Hugueney P."/>
            <person name="Dasilva C."/>
            <person name="Horner D."/>
            <person name="Mica E."/>
            <person name="Jublot D."/>
            <person name="Poulain J."/>
            <person name="Bruyere C."/>
            <person name="Billault A."/>
            <person name="Segurens B."/>
            <person name="Gouyvenoux M."/>
            <person name="Ugarte E."/>
            <person name="Cattonaro F."/>
            <person name="Anthouard V."/>
            <person name="Vico V."/>
            <person name="Del Fabbro C."/>
            <person name="Alaux M."/>
            <person name="Di Gaspero G."/>
            <person name="Dumas V."/>
            <person name="Felice N."/>
            <person name="Paillard S."/>
            <person name="Juman I."/>
            <person name="Moroldo M."/>
            <person name="Scalabrin S."/>
            <person name="Canaguier A."/>
            <person name="Le Clainche I."/>
            <person name="Malacrida G."/>
            <person name="Durand E."/>
            <person name="Pesole G."/>
            <person name="Laucou V."/>
            <person name="Chatelet P."/>
            <person name="Merdinoglu D."/>
            <person name="Delledonne M."/>
            <person name="Pezzotti M."/>
            <person name="Lecharny A."/>
            <person name="Scarpelli C."/>
            <person name="Artiguenave F."/>
            <person name="Pe M.E."/>
            <person name="Valle G."/>
            <person name="Morgante M."/>
            <person name="Caboche M."/>
            <person name="Adam-Blondon A.-F."/>
            <person name="Weissenbach J."/>
            <person name="Quetier F."/>
            <person name="Wincker P."/>
        </authorList>
    </citation>
    <scope>NUCLEOTIDE SEQUENCE [LARGE SCALE GENOMIC DNA]</scope>
    <source>
        <strain evidence="3">cv. Pinot noir / PN40024</strain>
    </source>
</reference>
<dbReference type="InParanoid" id="D7TME1"/>
<sequence>MSSRPIRHLYLYLFILFKPLIEWCLFTFSHFPPPKIHPCNWHMIASHFSWIHVDFDGDQIVIHVPSSLEAQSKARLLMFLI</sequence>
<keyword evidence="3" id="KW-1185">Reference proteome</keyword>
<organism evidence="2 3">
    <name type="scientific">Vitis vinifera</name>
    <name type="common">Grape</name>
    <dbReference type="NCBI Taxonomy" id="29760"/>
    <lineage>
        <taxon>Eukaryota</taxon>
        <taxon>Viridiplantae</taxon>
        <taxon>Streptophyta</taxon>
        <taxon>Embryophyta</taxon>
        <taxon>Tracheophyta</taxon>
        <taxon>Spermatophyta</taxon>
        <taxon>Magnoliopsida</taxon>
        <taxon>eudicotyledons</taxon>
        <taxon>Gunneridae</taxon>
        <taxon>Pentapetalae</taxon>
        <taxon>rosids</taxon>
        <taxon>Vitales</taxon>
        <taxon>Vitaceae</taxon>
        <taxon>Viteae</taxon>
        <taxon>Vitis</taxon>
    </lineage>
</organism>
<keyword evidence="1" id="KW-0812">Transmembrane</keyword>
<evidence type="ECO:0000313" key="3">
    <source>
        <dbReference type="Proteomes" id="UP000009183"/>
    </source>
</evidence>
<name>D7TME1_VITVI</name>
<proteinExistence type="predicted"/>
<dbReference type="PaxDb" id="29760-VIT_13s0019g03770.t01"/>